<name>A0A829YCP9_9GAMM</name>
<feature type="chain" id="PRO_5033008045" evidence="1">
    <location>
        <begin position="22"/>
        <end position="127"/>
    </location>
</feature>
<sequence length="127" mass="13588">MRYSIAISVLALAAFTPLLLAQPEHSPQRYIIEVTSLVPDAERTVRGAIGYDSQLELIEVSTPFRKELNAVAITAMFVVAEPDGNIQVVVHDKGTAGLTKHGGASGRAIKIVEDPRDPLVTSSFGGF</sequence>
<feature type="signal peptide" evidence="1">
    <location>
        <begin position="1"/>
        <end position="21"/>
    </location>
</feature>
<keyword evidence="1" id="KW-0732">Signal</keyword>
<gene>
    <name evidence="2" type="ORF">GCM10011487_26210</name>
</gene>
<accession>A0A829YCP9</accession>
<protein>
    <submittedName>
        <fullName evidence="2">Uncharacterized protein</fullName>
    </submittedName>
</protein>
<comment type="caution">
    <text evidence="2">The sequence shown here is derived from an EMBL/GenBank/DDBJ whole genome shotgun (WGS) entry which is preliminary data.</text>
</comment>
<dbReference type="Proteomes" id="UP000445000">
    <property type="component" value="Unassembled WGS sequence"/>
</dbReference>
<evidence type="ECO:0000256" key="1">
    <source>
        <dbReference type="SAM" id="SignalP"/>
    </source>
</evidence>
<proteinExistence type="predicted"/>
<dbReference type="AlphaFoldDB" id="A0A829YCP9"/>
<dbReference type="EMBL" id="BLJN01000002">
    <property type="protein sequence ID" value="GFE80621.1"/>
    <property type="molecule type" value="Genomic_DNA"/>
</dbReference>
<keyword evidence="3" id="KW-1185">Reference proteome</keyword>
<reference evidence="3" key="1">
    <citation type="submission" date="2020-01" db="EMBL/GenBank/DDBJ databases">
        <title>'Steroidobacter agaridevorans' sp. nov., agar-degrading bacteria isolated from rhizosphere soils.</title>
        <authorList>
            <person name="Ikenaga M."/>
            <person name="Kataoka M."/>
            <person name="Murouchi A."/>
            <person name="Katsuragi S."/>
            <person name="Sakai M."/>
        </authorList>
    </citation>
    <scope>NUCLEOTIDE SEQUENCE [LARGE SCALE GENOMIC DNA]</scope>
    <source>
        <strain evidence="3">YU21-B</strain>
    </source>
</reference>
<evidence type="ECO:0000313" key="3">
    <source>
        <dbReference type="Proteomes" id="UP000445000"/>
    </source>
</evidence>
<organism evidence="2 3">
    <name type="scientific">Steroidobacter agaridevorans</name>
    <dbReference type="NCBI Taxonomy" id="2695856"/>
    <lineage>
        <taxon>Bacteria</taxon>
        <taxon>Pseudomonadati</taxon>
        <taxon>Pseudomonadota</taxon>
        <taxon>Gammaproteobacteria</taxon>
        <taxon>Steroidobacterales</taxon>
        <taxon>Steroidobacteraceae</taxon>
        <taxon>Steroidobacter</taxon>
    </lineage>
</organism>
<evidence type="ECO:0000313" key="2">
    <source>
        <dbReference type="EMBL" id="GFE80621.1"/>
    </source>
</evidence>